<accession>A0A3R9PP17</accession>
<keyword evidence="7 12" id="KW-0822">Tryptophan biosynthesis</keyword>
<dbReference type="InterPro" id="IPR006316">
    <property type="entry name" value="Trp_synth_b-like"/>
</dbReference>
<evidence type="ECO:0000256" key="1">
    <source>
        <dbReference type="ARBA" id="ARBA00001933"/>
    </source>
</evidence>
<evidence type="ECO:0000256" key="12">
    <source>
        <dbReference type="HAMAP-Rule" id="MF_00133"/>
    </source>
</evidence>
<evidence type="ECO:0000256" key="6">
    <source>
        <dbReference type="ARBA" id="ARBA00022605"/>
    </source>
</evidence>
<comment type="subunit">
    <text evidence="5 12">Tetramer of two alpha and two beta chains.</text>
</comment>
<dbReference type="GO" id="GO:0052684">
    <property type="term" value="F:L-serine hydro-lyase (adding indole, L-tryptophan-forming) activity"/>
    <property type="evidence" value="ECO:0007669"/>
    <property type="project" value="TreeGrafter"/>
</dbReference>
<keyword evidence="6 12" id="KW-0028">Amino-acid biosynthesis</keyword>
<dbReference type="GO" id="GO:0004834">
    <property type="term" value="F:tryptophan synthase activity"/>
    <property type="evidence" value="ECO:0007669"/>
    <property type="project" value="UniProtKB-UniRule"/>
</dbReference>
<dbReference type="HAMAP" id="MF_00133">
    <property type="entry name" value="Trp_synth_beta"/>
    <property type="match status" value="1"/>
</dbReference>
<dbReference type="PROSITE" id="PS00168">
    <property type="entry name" value="TRP_SYNTHASE_BETA"/>
    <property type="match status" value="1"/>
</dbReference>
<keyword evidence="15" id="KW-1185">Reference proteome</keyword>
<dbReference type="EC" id="4.2.1.20" evidence="12"/>
<evidence type="ECO:0000259" key="13">
    <source>
        <dbReference type="Pfam" id="PF00291"/>
    </source>
</evidence>
<dbReference type="Pfam" id="PF00291">
    <property type="entry name" value="PALP"/>
    <property type="match status" value="1"/>
</dbReference>
<dbReference type="GO" id="GO:0030170">
    <property type="term" value="F:pyridoxal phosphate binding"/>
    <property type="evidence" value="ECO:0007669"/>
    <property type="project" value="InterPro"/>
</dbReference>
<comment type="function">
    <text evidence="2 12">The beta subunit is responsible for the synthesis of L-tryptophan from indole and L-serine.</text>
</comment>
<comment type="catalytic activity">
    <reaction evidence="11 12">
        <text>(1S,2R)-1-C-(indol-3-yl)glycerol 3-phosphate + L-serine = D-glyceraldehyde 3-phosphate + L-tryptophan + H2O</text>
        <dbReference type="Rhea" id="RHEA:10532"/>
        <dbReference type="ChEBI" id="CHEBI:15377"/>
        <dbReference type="ChEBI" id="CHEBI:33384"/>
        <dbReference type="ChEBI" id="CHEBI:57912"/>
        <dbReference type="ChEBI" id="CHEBI:58866"/>
        <dbReference type="ChEBI" id="CHEBI:59776"/>
        <dbReference type="EC" id="4.2.1.20"/>
    </reaction>
</comment>
<evidence type="ECO:0000256" key="2">
    <source>
        <dbReference type="ARBA" id="ARBA00002786"/>
    </source>
</evidence>
<dbReference type="InterPro" id="IPR006653">
    <property type="entry name" value="Trp_synth_b_CS"/>
</dbReference>
<keyword evidence="8 12" id="KW-0663">Pyridoxal phosphate</keyword>
<feature type="modified residue" description="N6-(pyridoxal phosphate)lysine" evidence="12">
    <location>
        <position position="107"/>
    </location>
</feature>
<dbReference type="SUPFAM" id="SSF53686">
    <property type="entry name" value="Tryptophan synthase beta subunit-like PLP-dependent enzymes"/>
    <property type="match status" value="1"/>
</dbReference>
<dbReference type="NCBIfam" id="TIGR01415">
    <property type="entry name" value="trpB_rel"/>
    <property type="match status" value="1"/>
</dbReference>
<feature type="domain" description="Tryptophan synthase beta chain-like PALP" evidence="13">
    <location>
        <begin position="72"/>
        <end position="409"/>
    </location>
</feature>
<dbReference type="UniPathway" id="UPA00035">
    <property type="reaction ID" value="UER00044"/>
</dbReference>
<evidence type="ECO:0000313" key="15">
    <source>
        <dbReference type="Proteomes" id="UP000277582"/>
    </source>
</evidence>
<name>A0A3R9PP17_9CREN</name>
<dbReference type="PIRSF" id="PIRSF001413">
    <property type="entry name" value="Trp_syn_beta"/>
    <property type="match status" value="1"/>
</dbReference>
<dbReference type="NCBIfam" id="NF009057">
    <property type="entry name" value="PRK12391.1"/>
    <property type="match status" value="1"/>
</dbReference>
<dbReference type="InterPro" id="IPR001926">
    <property type="entry name" value="TrpB-like_PALP"/>
</dbReference>
<dbReference type="Proteomes" id="UP000277582">
    <property type="component" value="Unassembled WGS sequence"/>
</dbReference>
<dbReference type="CDD" id="cd06446">
    <property type="entry name" value="Trp-synth_B"/>
    <property type="match status" value="1"/>
</dbReference>
<proteinExistence type="inferred from homology"/>
<organism evidence="14 15">
    <name type="scientific">Candidatus Methanodesulfokora washburnensis</name>
    <dbReference type="NCBI Taxonomy" id="2478471"/>
    <lineage>
        <taxon>Archaea</taxon>
        <taxon>Thermoproteota</taxon>
        <taxon>Candidatus Korarchaeia</taxon>
        <taxon>Candidatus Korarchaeia incertae sedis</taxon>
        <taxon>Candidatus Methanodesulfokora</taxon>
    </lineage>
</organism>
<evidence type="ECO:0000256" key="9">
    <source>
        <dbReference type="ARBA" id="ARBA00023141"/>
    </source>
</evidence>
<evidence type="ECO:0000256" key="10">
    <source>
        <dbReference type="ARBA" id="ARBA00023239"/>
    </source>
</evidence>
<comment type="cofactor">
    <cofactor evidence="1 12">
        <name>pyridoxal 5'-phosphate</name>
        <dbReference type="ChEBI" id="CHEBI:597326"/>
    </cofactor>
</comment>
<evidence type="ECO:0000256" key="7">
    <source>
        <dbReference type="ARBA" id="ARBA00022822"/>
    </source>
</evidence>
<dbReference type="PANTHER" id="PTHR48077">
    <property type="entry name" value="TRYPTOPHAN SYNTHASE-RELATED"/>
    <property type="match status" value="1"/>
</dbReference>
<evidence type="ECO:0000256" key="11">
    <source>
        <dbReference type="ARBA" id="ARBA00049047"/>
    </source>
</evidence>
<comment type="pathway">
    <text evidence="3 12">Amino-acid biosynthesis; L-tryptophan biosynthesis; L-tryptophan from chorismate: step 5/5.</text>
</comment>
<evidence type="ECO:0000256" key="8">
    <source>
        <dbReference type="ARBA" id="ARBA00022898"/>
    </source>
</evidence>
<dbReference type="InterPro" id="IPR036052">
    <property type="entry name" value="TrpB-like_PALP_sf"/>
</dbReference>
<evidence type="ECO:0000313" key="14">
    <source>
        <dbReference type="EMBL" id="RSN79051.1"/>
    </source>
</evidence>
<dbReference type="InterPro" id="IPR023026">
    <property type="entry name" value="Trp_synth_beta/beta-like"/>
</dbReference>
<dbReference type="OrthoDB" id="371827at2157"/>
<keyword evidence="9 12" id="KW-0057">Aromatic amino acid biosynthesis</keyword>
<dbReference type="InterPro" id="IPR006654">
    <property type="entry name" value="Trp_synth_beta"/>
</dbReference>
<dbReference type="RefSeq" id="WP_125670031.1">
    <property type="nucleotide sequence ID" value="NZ_RCOS01000005.1"/>
</dbReference>
<gene>
    <name evidence="12" type="primary">trpB</name>
    <name evidence="14" type="ORF">D6D85_00245</name>
</gene>
<reference evidence="14 15" key="1">
    <citation type="submission" date="2018-10" db="EMBL/GenBank/DDBJ databases">
        <title>Co-occurring genomic capacity for anaerobic methane metabolism and dissimilatory sulfite reduction discovered in the Korarchaeota.</title>
        <authorList>
            <person name="Mckay L.J."/>
            <person name="Dlakic M."/>
            <person name="Fields M.W."/>
            <person name="Delmont T.O."/>
            <person name="Eren A.M."/>
            <person name="Jay Z.J."/>
            <person name="Klingelsmith K.B."/>
            <person name="Rusch D.B."/>
            <person name="Inskeep W.P."/>
        </authorList>
    </citation>
    <scope>NUCLEOTIDE SEQUENCE [LARGE SCALE GENOMIC DNA]</scope>
    <source>
        <strain evidence="14 15">MDKW</strain>
    </source>
</reference>
<dbReference type="GO" id="GO:0005737">
    <property type="term" value="C:cytoplasm"/>
    <property type="evidence" value="ECO:0007669"/>
    <property type="project" value="TreeGrafter"/>
</dbReference>
<keyword evidence="10 12" id="KW-0456">Lyase</keyword>
<dbReference type="AlphaFoldDB" id="A0A3R9PP17"/>
<comment type="caution">
    <text evidence="14">The sequence shown here is derived from an EMBL/GenBank/DDBJ whole genome shotgun (WGS) entry which is preliminary data.</text>
</comment>
<evidence type="ECO:0000256" key="5">
    <source>
        <dbReference type="ARBA" id="ARBA00011270"/>
    </source>
</evidence>
<dbReference type="PANTHER" id="PTHR48077:SF6">
    <property type="entry name" value="TRYPTOPHAN SYNTHASE"/>
    <property type="match status" value="1"/>
</dbReference>
<sequence length="425" mass="47583">MIYVREGNIPKKWYNIVPDLPYFPPYKLPNGEEVREEHLYRIFPRECVRQEFSKERYIDIPEDLIEAYERIGRPTPLYRARRLEKALKTPARIYYKREDLSPTGSHKTNTAIAQAYYAMKEGVKRLTTETGAGQWGSALAYSTAMMGIKALIFMVRVSYNQKPYRKYVMKMYGADVVPSPSELTEFGRRLLKENPDHPGSLGVAISEALEAALSDENTKYSLGSVLNHVLIHQSIIGQEAMEQLSSIGEKPDVLVGCVGGGSNFAGLTYPFIGRMLRKECEKMDVIAVEPTEVPSMTKGEYRYDHADAAAMTPLLKMFTLGYNFVPPPIYAGGLRYHGLAPSLSVLVKEGIVKPVAIDQKESFSAAKLFAETEGLIPAPETSHAIAAVIRRAVEDREKGEEEVILFNYSGHGLLDLEGYRVVLSL</sequence>
<protein>
    <recommendedName>
        <fullName evidence="12">Tryptophan synthase beta chain</fullName>
        <ecNumber evidence="12">4.2.1.20</ecNumber>
    </recommendedName>
</protein>
<evidence type="ECO:0000256" key="3">
    <source>
        <dbReference type="ARBA" id="ARBA00004733"/>
    </source>
</evidence>
<dbReference type="Gene3D" id="3.40.50.1100">
    <property type="match status" value="2"/>
</dbReference>
<dbReference type="EMBL" id="RCOS01000005">
    <property type="protein sequence ID" value="RSN79051.1"/>
    <property type="molecule type" value="Genomic_DNA"/>
</dbReference>
<comment type="similarity">
    <text evidence="4 12">Belongs to the TrpB family.</text>
</comment>
<evidence type="ECO:0000256" key="4">
    <source>
        <dbReference type="ARBA" id="ARBA00009982"/>
    </source>
</evidence>
<dbReference type="PIRSF" id="PIRSF500824">
    <property type="entry name" value="TrpB_prok"/>
    <property type="match status" value="1"/>
</dbReference>